<dbReference type="Proteomes" id="UP001064632">
    <property type="component" value="Chromosome"/>
</dbReference>
<dbReference type="RefSeq" id="WP_261693765.1">
    <property type="nucleotide sequence ID" value="NZ_CP104694.1"/>
</dbReference>
<proteinExistence type="predicted"/>
<accession>A0ABY6BCD8</accession>
<sequence>MPATLASARGGTVSLLWNRELMAELGVRAISTRPVRVADAQGFVALDLADGGNLRFTVVRRQVSGFLDGELRFQGSLVLALPDTQLVLSNIVIRPRAASAPSLMLVDADGIVWFYVDNLMQGLTDAGRRLRASTMDVRISDALARRLGRPFVAGWSVADARLDVAVEGVDASDWAVPAGEPKWPGTPAPGGNVYQADVFMTAVLGQYRQCHGLCDGPDGENDGTVVVTPSSSLRNNVNDGAFLPTVSGDPDGTSQALYAADIPWYAEFSGSFAPYDNDQHPLLIWNLYRVDAAGRIDQIGRSGTKHAFFTVNSGCLEGGTDNHILNRGCNDTYSVSNNDYPYALSPRSEIVPAQVLWGRCGATDDPDCDNVNNAPSNPSPAYRLTVRESQCSGAATAGALFFLESWYLVRDDVDVENTMGSTPVFFQWNPPGPWSVVNGSNYRLGPAINRWVDPSAAGPNLRNVAIATAEGRSRIAAKVTSLGGGQWRYDYAVMNLDFARAVTTGTPGHVDDADPAMRLRVVHNFGYDAFAVSLPAGVVPTAISFSDGDTDPANDWTSTAASFEVRWSAPANPSPPPMTPPVSHSLDWGVLFRFSFIANTGPADTGVGLHIAQAGTPVAHSAVVPGPAPGVPDALFADDFE</sequence>
<organism evidence="1 2">
    <name type="scientific">Tahibacter amnicola</name>
    <dbReference type="NCBI Taxonomy" id="2976241"/>
    <lineage>
        <taxon>Bacteria</taxon>
        <taxon>Pseudomonadati</taxon>
        <taxon>Pseudomonadota</taxon>
        <taxon>Gammaproteobacteria</taxon>
        <taxon>Lysobacterales</taxon>
        <taxon>Rhodanobacteraceae</taxon>
        <taxon>Tahibacter</taxon>
    </lineage>
</organism>
<evidence type="ECO:0000313" key="1">
    <source>
        <dbReference type="EMBL" id="UXI66785.1"/>
    </source>
</evidence>
<dbReference type="EMBL" id="CP104694">
    <property type="protein sequence ID" value="UXI66785.1"/>
    <property type="molecule type" value="Genomic_DNA"/>
</dbReference>
<gene>
    <name evidence="1" type="ORF">N4264_18800</name>
</gene>
<name>A0ABY6BCD8_9GAMM</name>
<reference evidence="1" key="1">
    <citation type="submission" date="2022-09" db="EMBL/GenBank/DDBJ databases">
        <title>Tahibacter sp. nov., isolated from a fresh water.</title>
        <authorList>
            <person name="Baek J.H."/>
            <person name="Lee J.K."/>
            <person name="Kim J.M."/>
            <person name="Jeon C.O."/>
        </authorList>
    </citation>
    <scope>NUCLEOTIDE SEQUENCE</scope>
    <source>
        <strain evidence="1">W38</strain>
    </source>
</reference>
<keyword evidence="2" id="KW-1185">Reference proteome</keyword>
<protein>
    <submittedName>
        <fullName evidence="1">Uncharacterized protein</fullName>
    </submittedName>
</protein>
<evidence type="ECO:0000313" key="2">
    <source>
        <dbReference type="Proteomes" id="UP001064632"/>
    </source>
</evidence>